<name>A0ABT6TBR2_9ACTN</name>
<dbReference type="PANTHER" id="PTHR35604:SF2">
    <property type="entry name" value="TRANSPOSASE INSH FOR INSERTION SEQUENCE ELEMENT IS5A-RELATED"/>
    <property type="match status" value="1"/>
</dbReference>
<sequence length="323" mass="36538">MCVRPRTGFVIPELTVRVARASNPRGTTAMAIRDHLDGLWSDEDFEEWYSRDGKPALSPAQLATVSVLQFLLELSDRQAAESVRNRIDFKYALGMELEDPGFHHSVLSDFRERLASEGRADKLLDLALEKIRAVGLVRERGRQRTDSTHVLAAVRNLTRLELVTEAMRAALEELARRAPHELIGLVTEDWGKRYGRAARLGKNPSKPKTRIKETGEDVYLLLRYVHRYMPALRDGEQVRALRQIFVQNYCINAQNRPKWREPEGAGLPPSAVAIVSPYDVTARFARRGDTRWKGFLAHVTETCDQDTPSIITDVTTTKAAVHD</sequence>
<evidence type="ECO:0000313" key="3">
    <source>
        <dbReference type="Proteomes" id="UP001237105"/>
    </source>
</evidence>
<evidence type="ECO:0000259" key="1">
    <source>
        <dbReference type="Pfam" id="PF05598"/>
    </source>
</evidence>
<evidence type="ECO:0000313" key="2">
    <source>
        <dbReference type="EMBL" id="MDI3424332.1"/>
    </source>
</evidence>
<dbReference type="Proteomes" id="UP001237105">
    <property type="component" value="Unassembled WGS sequence"/>
</dbReference>
<dbReference type="Pfam" id="PF05598">
    <property type="entry name" value="DUF772"/>
    <property type="match status" value="1"/>
</dbReference>
<feature type="domain" description="Transposase InsH N-terminal" evidence="1">
    <location>
        <begin position="21"/>
        <end position="113"/>
    </location>
</feature>
<dbReference type="RefSeq" id="WP_282540151.1">
    <property type="nucleotide sequence ID" value="NZ_JASCIS010000093.1"/>
</dbReference>
<comment type="caution">
    <text evidence="2">The sequence shown here is derived from an EMBL/GenBank/DDBJ whole genome shotgun (WGS) entry which is preliminary data.</text>
</comment>
<reference evidence="2 3" key="1">
    <citation type="submission" date="2023-05" db="EMBL/GenBank/DDBJ databases">
        <title>Draft genome sequence of Streptomyces sp. B-S-A12 isolated from a cave soil in Thailand.</title>
        <authorList>
            <person name="Chamroensaksri N."/>
            <person name="Muangham S."/>
        </authorList>
    </citation>
    <scope>NUCLEOTIDE SEQUENCE [LARGE SCALE GENOMIC DNA]</scope>
    <source>
        <strain evidence="2 3">B-S-A12</strain>
    </source>
</reference>
<protein>
    <submittedName>
        <fullName evidence="2">Transposase</fullName>
    </submittedName>
</protein>
<feature type="non-terminal residue" evidence="2">
    <location>
        <position position="323"/>
    </location>
</feature>
<organism evidence="2 3">
    <name type="scientific">Streptomyces luteolus</name>
    <dbReference type="NCBI Taxonomy" id="3043615"/>
    <lineage>
        <taxon>Bacteria</taxon>
        <taxon>Bacillati</taxon>
        <taxon>Actinomycetota</taxon>
        <taxon>Actinomycetes</taxon>
        <taxon>Kitasatosporales</taxon>
        <taxon>Streptomycetaceae</taxon>
        <taxon>Streptomyces</taxon>
    </lineage>
</organism>
<dbReference type="EMBL" id="JASCIS010000093">
    <property type="protein sequence ID" value="MDI3424332.1"/>
    <property type="molecule type" value="Genomic_DNA"/>
</dbReference>
<dbReference type="PANTHER" id="PTHR35604">
    <property type="entry name" value="TRANSPOSASE INSH FOR INSERTION SEQUENCE ELEMENT IS5A-RELATED"/>
    <property type="match status" value="1"/>
</dbReference>
<proteinExistence type="predicted"/>
<accession>A0ABT6TBR2</accession>
<gene>
    <name evidence="2" type="ORF">QIT00_38450</name>
</gene>
<dbReference type="InterPro" id="IPR008490">
    <property type="entry name" value="Transposase_InsH_N"/>
</dbReference>
<keyword evidence="3" id="KW-1185">Reference proteome</keyword>